<feature type="domain" description="Rapamycin-insensitive companion of mTOR" evidence="5">
    <location>
        <begin position="1137"/>
        <end position="1211"/>
    </location>
</feature>
<dbReference type="InterPro" id="IPR011989">
    <property type="entry name" value="ARM-like"/>
</dbReference>
<evidence type="ECO:0000259" key="4">
    <source>
        <dbReference type="SMART" id="SM01308"/>
    </source>
</evidence>
<feature type="domain" description="Rapamycin-insensitive companion of mTOR N-terminal" evidence="4">
    <location>
        <begin position="2"/>
        <end position="341"/>
    </location>
</feature>
<keyword evidence="7" id="KW-1185">Reference proteome</keyword>
<dbReference type="GO" id="GO:0031932">
    <property type="term" value="C:TORC2 complex"/>
    <property type="evidence" value="ECO:0007669"/>
    <property type="project" value="InterPro"/>
</dbReference>
<feature type="region of interest" description="Disordered" evidence="2">
    <location>
        <begin position="966"/>
        <end position="1028"/>
    </location>
</feature>
<dbReference type="Proteomes" id="UP000481153">
    <property type="component" value="Unassembled WGS sequence"/>
</dbReference>
<dbReference type="Pfam" id="PF14666">
    <property type="entry name" value="RICTOR_M"/>
    <property type="match status" value="1"/>
</dbReference>
<dbReference type="InterPro" id="IPR029453">
    <property type="entry name" value="Rictor_IV"/>
</dbReference>
<evidence type="ECO:0000313" key="7">
    <source>
        <dbReference type="Proteomes" id="UP000481153"/>
    </source>
</evidence>
<dbReference type="SMART" id="SM01310">
    <property type="entry name" value="RICTOR_V"/>
    <property type="match status" value="1"/>
</dbReference>
<proteinExistence type="inferred from homology"/>
<dbReference type="InterPro" id="IPR029452">
    <property type="entry name" value="RICTOR_V"/>
</dbReference>
<dbReference type="InterPro" id="IPR028268">
    <property type="entry name" value="Pianissimo_fam"/>
</dbReference>
<feature type="domain" description="Rapamycin-insensitive companion of mTOR middle" evidence="3">
    <location>
        <begin position="461"/>
        <end position="723"/>
    </location>
</feature>
<evidence type="ECO:0000259" key="3">
    <source>
        <dbReference type="SMART" id="SM01307"/>
    </source>
</evidence>
<dbReference type="EMBL" id="VJMJ01000207">
    <property type="protein sequence ID" value="KAF0726794.1"/>
    <property type="molecule type" value="Genomic_DNA"/>
</dbReference>
<accession>A0A6G0WHW1</accession>
<name>A0A6G0WHW1_9STRA</name>
<dbReference type="Gene3D" id="1.25.10.10">
    <property type="entry name" value="Leucine-rich Repeat Variant"/>
    <property type="match status" value="2"/>
</dbReference>
<dbReference type="VEuPathDB" id="FungiDB:AeMF1_010310"/>
<dbReference type="SMART" id="SM01307">
    <property type="entry name" value="RICTOR_M"/>
    <property type="match status" value="1"/>
</dbReference>
<dbReference type="Pfam" id="PF14664">
    <property type="entry name" value="RICTOR_N"/>
    <property type="match status" value="1"/>
</dbReference>
<reference evidence="6 7" key="1">
    <citation type="submission" date="2019-07" db="EMBL/GenBank/DDBJ databases">
        <title>Genomics analysis of Aphanomyces spp. identifies a new class of oomycete effector associated with host adaptation.</title>
        <authorList>
            <person name="Gaulin E."/>
        </authorList>
    </citation>
    <scope>NUCLEOTIDE SEQUENCE [LARGE SCALE GENOMIC DNA]</scope>
    <source>
        <strain evidence="6 7">ATCC 201684</strain>
    </source>
</reference>
<protein>
    <recommendedName>
        <fullName evidence="8">Rapamycin-insensitive companion of mTOR domain-containing protein</fullName>
    </recommendedName>
</protein>
<dbReference type="Pfam" id="PF14663">
    <property type="entry name" value="RasGEF_N_2"/>
    <property type="match status" value="1"/>
</dbReference>
<dbReference type="SMART" id="SM01308">
    <property type="entry name" value="RICTOR_N"/>
    <property type="match status" value="1"/>
</dbReference>
<sequence length="1403" mass="155173">MKKDPLLLEQFPAERIQFSARGLLSDADTSIRTAALRVLRYSIINRSSTAQALKLGVHLFVSRCIERESKLVAERIQALKVIRRIMDVDANQMPACVVRSIVAIANHKEDNLRRVALETLRELAIANVSVVIQCNGMRTLVDCILDPTCQDLADALLMTVMYLVNEPANRDYIHSFVDVQVLLAPFTDTDLPAGTERRQRWTAARNAVVTMMRSWTGILLLTSNPQGLGALVQMLEHPVGDDVKKAVLATICDIFYTTSPLDKNGNDVDWASMSKPNKVVAATGANNLLDNYMVMVLLSMLHCGLLKALVALGTCANRSSLAEPAIELLSEILHMSARLLPDEHCTTLLALPQLVATTAYSQVDFLSDLQSKPPEDRSQRELAIRSSEMLAELAHAVGASSSSGGLASRQSSHSQTVNGVHLASELLRGTNRPLHNYNNLSRDSAREMLVFDLKVYLDNQMDDHTFREMLMHKCRVLQGKDWFKWNWDIISELLEGPLTNPARLSEAIKTKFFKRVSGFFRCDSTDKGYFAGLPWTPDYVPYLRPACQMYTLLLNHPEGIAFLKTDRRGQLLTEIATALEIEARPEAAIVESHLGELHSRMFSPEYCSRRMLREYFTLLGLMSSSSEGLKMMSRIFTKVTKLGTSKLYSGASSSGLYSNDLTKTQRVAREKSQGHDFLCRLILANLDYSIEGSSRQLLTDWMNFGSESLRLYATCLLRALLRSEVDDFERWGIDTLLNQLDKEHNVARAALSVLVEAAETPIYLSAMIKKRPIQLIHLQAEGLLLKCLSLPEGLAFLRDVPNWLTSKLVAWRQVKYLQYVHLVESHLLRGLFRDKPNMTNQNPKALKPVPIPVTVPNRRSSSFKHGSHGAQWGLEWLFRMPWNMEVKIVGPPGSGPPANLTIDAYVDASEPEESNADGYPANTVRIKGLVVDARNIPKPVIVNSQQTLQACLFLGAQPIDRKGYTKPAPASSNGGFFVPTEKEPSSAVAPPMRARTESRGITDRLSEISMDSNAYEAPEENKDWSSCGPEHRTASILLGSLIGLPDGDKESSVCPAGERAVWTFDVETDHMNQQVKRVMLKSVEFTIQLLPAKAPSVPLPPHLYGELAKTDAGCTILQQSGHLPEFVTALKDPTVVPMEKRAALWTLGHIAATSRGFDLLMTHADDLVECIVHMATSSALLSIRGTCLFVLGLISRSAPGKRALLQAGWTVPRDVQSSIAVPVTASDLFEWPNATPPHPSQLVDGAVPFVSPTFVKSKASAKAKEILRLIGDLSSTITQKEAGAALNRLKASNPELFEDPETALAAHSVLSRYHYRLTARQFVMNLFEKADLSNTSLNQHLYKGDEATQPQGSRRRSSVSAPSLSSTIQSLLHTQSKETVLATVRHVPDHENTIFVGAVEAMV</sequence>
<evidence type="ECO:0008006" key="8">
    <source>
        <dbReference type="Google" id="ProtNLM"/>
    </source>
</evidence>
<dbReference type="Pfam" id="PF14668">
    <property type="entry name" value="RICTOR_V"/>
    <property type="match status" value="1"/>
</dbReference>
<gene>
    <name evidence="6" type="ORF">Ae201684_015050</name>
</gene>
<dbReference type="PANTHER" id="PTHR13298:SF11">
    <property type="entry name" value="RAPAMYCIN-INSENSITIVE COMPANION OF MTOR"/>
    <property type="match status" value="1"/>
</dbReference>
<dbReference type="SUPFAM" id="SSF48371">
    <property type="entry name" value="ARM repeat"/>
    <property type="match status" value="1"/>
</dbReference>
<evidence type="ECO:0000259" key="5">
    <source>
        <dbReference type="SMART" id="SM01310"/>
    </source>
</evidence>
<feature type="compositionally biased region" description="Basic and acidic residues" evidence="2">
    <location>
        <begin position="1019"/>
        <end position="1028"/>
    </location>
</feature>
<feature type="compositionally biased region" description="Basic and acidic residues" evidence="2">
    <location>
        <begin position="994"/>
        <end position="1006"/>
    </location>
</feature>
<comment type="similarity">
    <text evidence="1">Belongs to the RICTOR family.</text>
</comment>
<organism evidence="6 7">
    <name type="scientific">Aphanomyces euteiches</name>
    <dbReference type="NCBI Taxonomy" id="100861"/>
    <lineage>
        <taxon>Eukaryota</taxon>
        <taxon>Sar</taxon>
        <taxon>Stramenopiles</taxon>
        <taxon>Oomycota</taxon>
        <taxon>Saprolegniomycetes</taxon>
        <taxon>Saprolegniales</taxon>
        <taxon>Verrucalvaceae</taxon>
        <taxon>Aphanomyces</taxon>
    </lineage>
</organism>
<dbReference type="InterPro" id="IPR029451">
    <property type="entry name" value="RICTOR_M"/>
</dbReference>
<dbReference type="PANTHER" id="PTHR13298">
    <property type="entry name" value="CYTOSOLIC REGULATOR PIANISSIMO"/>
    <property type="match status" value="1"/>
</dbReference>
<evidence type="ECO:0000313" key="6">
    <source>
        <dbReference type="EMBL" id="KAF0726794.1"/>
    </source>
</evidence>
<dbReference type="SMART" id="SM01303">
    <property type="entry name" value="RasGEF_N_2"/>
    <property type="match status" value="1"/>
</dbReference>
<dbReference type="InterPro" id="IPR028267">
    <property type="entry name" value="Pianissimo_N"/>
</dbReference>
<dbReference type="GO" id="GO:0038203">
    <property type="term" value="P:TORC2 signaling"/>
    <property type="evidence" value="ECO:0007669"/>
    <property type="project" value="TreeGrafter"/>
</dbReference>
<evidence type="ECO:0000256" key="1">
    <source>
        <dbReference type="ARBA" id="ARBA00008878"/>
    </source>
</evidence>
<dbReference type="InterPro" id="IPR016024">
    <property type="entry name" value="ARM-type_fold"/>
</dbReference>
<evidence type="ECO:0000256" key="2">
    <source>
        <dbReference type="SAM" id="MobiDB-lite"/>
    </source>
</evidence>
<feature type="region of interest" description="Disordered" evidence="2">
    <location>
        <begin position="1341"/>
        <end position="1363"/>
    </location>
</feature>
<comment type="caution">
    <text evidence="6">The sequence shown here is derived from an EMBL/GenBank/DDBJ whole genome shotgun (WGS) entry which is preliminary data.</text>
</comment>